<dbReference type="SUPFAM" id="SSF51445">
    <property type="entry name" value="(Trans)glycosidases"/>
    <property type="match status" value="1"/>
</dbReference>
<evidence type="ECO:0008006" key="9">
    <source>
        <dbReference type="Google" id="ProtNLM"/>
    </source>
</evidence>
<evidence type="ECO:0000259" key="6">
    <source>
        <dbReference type="Pfam" id="PF21365"/>
    </source>
</evidence>
<dbReference type="SUPFAM" id="SSF51011">
    <property type="entry name" value="Glycosyl hydrolase domain"/>
    <property type="match status" value="1"/>
</dbReference>
<evidence type="ECO:0000256" key="2">
    <source>
        <dbReference type="RuleBase" id="RU361185"/>
    </source>
</evidence>
<dbReference type="EMBL" id="JALJOT010000014">
    <property type="protein sequence ID" value="KAK9903343.1"/>
    <property type="molecule type" value="Genomic_DNA"/>
</dbReference>
<evidence type="ECO:0000259" key="3">
    <source>
        <dbReference type="Pfam" id="PF01055"/>
    </source>
</evidence>
<dbReference type="Gene3D" id="2.60.40.1760">
    <property type="entry name" value="glycosyl hydrolase (family 31)"/>
    <property type="match status" value="1"/>
</dbReference>
<evidence type="ECO:0000256" key="1">
    <source>
        <dbReference type="ARBA" id="ARBA00007806"/>
    </source>
</evidence>
<dbReference type="Pfam" id="PF21365">
    <property type="entry name" value="Glyco_hydro_31_3rd"/>
    <property type="match status" value="1"/>
</dbReference>
<dbReference type="Pfam" id="PF01055">
    <property type="entry name" value="Glyco_hydro_31_2nd"/>
    <property type="match status" value="1"/>
</dbReference>
<feature type="domain" description="Glycoside hydrolase family 31 TIM barrel" evidence="3">
    <location>
        <begin position="298"/>
        <end position="668"/>
    </location>
</feature>
<feature type="domain" description="DUF5110" evidence="5">
    <location>
        <begin position="800"/>
        <end position="864"/>
    </location>
</feature>
<dbReference type="PANTHER" id="PTHR22762:SF120">
    <property type="entry name" value="HETEROGLYCAN GLUCOSIDASE 1"/>
    <property type="match status" value="1"/>
</dbReference>
<dbReference type="CDD" id="cd14752">
    <property type="entry name" value="GH31_N"/>
    <property type="match status" value="1"/>
</dbReference>
<dbReference type="Pfam" id="PF13802">
    <property type="entry name" value="Gal_mutarotas_2"/>
    <property type="match status" value="1"/>
</dbReference>
<sequence>MGSRRLEFRANNQVKLTVKDCAGDTHPLLIVFYTPSVFRLRFDPFSDHPYAYNKGSGDSYAVIDDRKIGTDQPYPYAIVKENPTEIPIKIEGQGSDDKALTITVQGTHAVKLVISKDPYGMAVLDAKTGEVISSDADPAIQFKEIGRDKGSFRIDANNTVNYDRVIGSTIGLRKKEAGRKYYGCGMKSGFSLDKGGQAMTFFNYDNYSYPPNSPSVPLYISVPLLLEVNPTKHALGIFLDNPGQTYFDLGNEDIFRADQTFMGALFGELNQWYIYGGPGPASLSRVVQDYTALTGRIPRPPTFALGYQQGCYGYKNDKLLYTTADTFRARGIPCDGLHIDVDFADRYKSFTHDPVAFPDVTEFFENLDGKGFKCATNIVAKITINTPIPPDYPALVDGQKRDVFVTDPIAAHAYNDQPYYVGQQVYGTDPDNNLLISFGYYPDLTKPENREWWGEQYQSLDKFGFQMVWQDMMCPAVVGSIMKTLPLYIRQYDFGKGSAHGQIHNVYGQTMIMGTYEGLQKIYAKKAVDKLSSPAQRPFIIARGGYAGAQRYAAHWTGDNVSSWDHYRMNFPMVINMALSGYAIAGANVGGFAPNYDPNIPAPPNVTKGTCPPDLLSRWITGASFLPWFQVHYNGYLKPFQEPWCYGADVERVCKRFIVLRYQLIQLWSDLVAEAAKSGVPPARALFLAFPADAKSHDYADDQFMLGDALLVAPVVTQNAVSRKVYLPKGPGSWYKINDSVLSGTAPLGQPIKAGTLLDDVAAPLFPDDSLDAVPLYAPASALLPLKLPQQYVGDRLVNPLTLAVFPAATGAATPPKYVLTEDDGITVGYKAGQVRTTEFTLQPSNGNAAGVSLSIAVSSDYAGSMELFWYVKFLGRKTPNQVQLGAAALPPVNGPALGSTPKSAYAFDAVSQSVLVKIFIKDVSGAKNGSSILSVS</sequence>
<proteinExistence type="inferred from homology"/>
<feature type="domain" description="Glycoside hydrolase family 31 N-terminal" evidence="4">
    <location>
        <begin position="30"/>
        <end position="248"/>
    </location>
</feature>
<protein>
    <recommendedName>
        <fullName evidence="9">Glycoside hydrolase family 31 N-terminal domain-containing protein</fullName>
    </recommendedName>
</protein>
<reference evidence="7 8" key="1">
    <citation type="journal article" date="2024" name="Nat. Commun.">
        <title>Phylogenomics reveals the evolutionary origins of lichenization in chlorophyte algae.</title>
        <authorList>
            <person name="Puginier C."/>
            <person name="Libourel C."/>
            <person name="Otte J."/>
            <person name="Skaloud P."/>
            <person name="Haon M."/>
            <person name="Grisel S."/>
            <person name="Petersen M."/>
            <person name="Berrin J.G."/>
            <person name="Delaux P.M."/>
            <person name="Dal Grande F."/>
            <person name="Keller J."/>
        </authorList>
    </citation>
    <scope>NUCLEOTIDE SEQUENCE [LARGE SCALE GENOMIC DNA]</scope>
    <source>
        <strain evidence="7 8">SAG 216-7</strain>
    </source>
</reference>
<evidence type="ECO:0000313" key="7">
    <source>
        <dbReference type="EMBL" id="KAK9903343.1"/>
    </source>
</evidence>
<keyword evidence="8" id="KW-1185">Reference proteome</keyword>
<dbReference type="Gene3D" id="2.60.40.1180">
    <property type="entry name" value="Golgi alpha-mannosidase II"/>
    <property type="match status" value="2"/>
</dbReference>
<dbReference type="InterPro" id="IPR000322">
    <property type="entry name" value="Glyco_hydro_31_TIM"/>
</dbReference>
<dbReference type="PANTHER" id="PTHR22762">
    <property type="entry name" value="ALPHA-GLUCOSIDASE"/>
    <property type="match status" value="1"/>
</dbReference>
<comment type="caution">
    <text evidence="7">The sequence shown here is derived from an EMBL/GenBank/DDBJ whole genome shotgun (WGS) entry which is preliminary data.</text>
</comment>
<evidence type="ECO:0000259" key="5">
    <source>
        <dbReference type="Pfam" id="PF17137"/>
    </source>
</evidence>
<dbReference type="Proteomes" id="UP001491310">
    <property type="component" value="Unassembled WGS sequence"/>
</dbReference>
<dbReference type="InterPro" id="IPR048395">
    <property type="entry name" value="Glyco_hydro_31_C"/>
</dbReference>
<organism evidence="7 8">
    <name type="scientific">Coccomyxa subellipsoidea</name>
    <dbReference type="NCBI Taxonomy" id="248742"/>
    <lineage>
        <taxon>Eukaryota</taxon>
        <taxon>Viridiplantae</taxon>
        <taxon>Chlorophyta</taxon>
        <taxon>core chlorophytes</taxon>
        <taxon>Trebouxiophyceae</taxon>
        <taxon>Trebouxiophyceae incertae sedis</taxon>
        <taxon>Coccomyxaceae</taxon>
        <taxon>Coccomyxa</taxon>
    </lineage>
</organism>
<dbReference type="SUPFAM" id="SSF74650">
    <property type="entry name" value="Galactose mutarotase-like"/>
    <property type="match status" value="1"/>
</dbReference>
<dbReference type="InterPro" id="IPR017853">
    <property type="entry name" value="GH"/>
</dbReference>
<feature type="domain" description="Glycosyl hydrolase family 31 C-terminal" evidence="6">
    <location>
        <begin position="679"/>
        <end position="744"/>
    </location>
</feature>
<accession>A0ABR2YDN3</accession>
<dbReference type="InterPro" id="IPR011013">
    <property type="entry name" value="Gal_mutarotase_sf_dom"/>
</dbReference>
<evidence type="ECO:0000313" key="8">
    <source>
        <dbReference type="Proteomes" id="UP001491310"/>
    </source>
</evidence>
<dbReference type="Gene3D" id="3.20.20.80">
    <property type="entry name" value="Glycosidases"/>
    <property type="match status" value="1"/>
</dbReference>
<comment type="similarity">
    <text evidence="1 2">Belongs to the glycosyl hydrolase 31 family.</text>
</comment>
<evidence type="ECO:0000259" key="4">
    <source>
        <dbReference type="Pfam" id="PF13802"/>
    </source>
</evidence>
<keyword evidence="2" id="KW-0326">Glycosidase</keyword>
<dbReference type="InterPro" id="IPR033403">
    <property type="entry name" value="DUF5110"/>
</dbReference>
<dbReference type="Pfam" id="PF17137">
    <property type="entry name" value="DUF5110"/>
    <property type="match status" value="1"/>
</dbReference>
<dbReference type="InterPro" id="IPR025887">
    <property type="entry name" value="Glyco_hydro_31_N_dom"/>
</dbReference>
<dbReference type="InterPro" id="IPR013780">
    <property type="entry name" value="Glyco_hydro_b"/>
</dbReference>
<keyword evidence="2" id="KW-0378">Hydrolase</keyword>
<name>A0ABR2YDN3_9CHLO</name>
<gene>
    <name evidence="7" type="ORF">WJX75_003349</name>
</gene>